<dbReference type="EMBL" id="CAJOBJ010169816">
    <property type="protein sequence ID" value="CAF4878475.1"/>
    <property type="molecule type" value="Genomic_DNA"/>
</dbReference>
<evidence type="ECO:0000313" key="3">
    <source>
        <dbReference type="EMBL" id="CAF4878475.1"/>
    </source>
</evidence>
<gene>
    <name evidence="2" type="ORF">BYL167_LOCUS48571</name>
    <name evidence="3" type="ORF">GIL414_LOCUS50735</name>
    <name evidence="1" type="ORF">SMN809_LOCUS36886</name>
</gene>
<reference evidence="1" key="1">
    <citation type="submission" date="2021-02" db="EMBL/GenBank/DDBJ databases">
        <authorList>
            <person name="Nowell W R."/>
        </authorList>
    </citation>
    <scope>NUCLEOTIDE SEQUENCE</scope>
</reference>
<dbReference type="Proteomes" id="UP000681720">
    <property type="component" value="Unassembled WGS sequence"/>
</dbReference>
<name>A0A8S2YG04_9BILA</name>
<dbReference type="Proteomes" id="UP000681967">
    <property type="component" value="Unassembled WGS sequence"/>
</dbReference>
<sequence length="41" mass="4538">PRDAQMKLLQEEINRLKQELVNTAGVTRGGNQLLPFDGTVS</sequence>
<dbReference type="EMBL" id="CAJOBI010092098">
    <property type="protein sequence ID" value="CAF4547345.1"/>
    <property type="molecule type" value="Genomic_DNA"/>
</dbReference>
<evidence type="ECO:0000313" key="1">
    <source>
        <dbReference type="EMBL" id="CAF4547345.1"/>
    </source>
</evidence>
<dbReference type="AlphaFoldDB" id="A0A8S2YG04"/>
<feature type="non-terminal residue" evidence="1">
    <location>
        <position position="1"/>
    </location>
</feature>
<proteinExistence type="predicted"/>
<dbReference type="EMBL" id="CAJOBH010142293">
    <property type="protein sequence ID" value="CAF4811203.1"/>
    <property type="molecule type" value="Genomic_DNA"/>
</dbReference>
<evidence type="ECO:0000313" key="2">
    <source>
        <dbReference type="EMBL" id="CAF4811203.1"/>
    </source>
</evidence>
<comment type="caution">
    <text evidence="1">The sequence shown here is derived from an EMBL/GenBank/DDBJ whole genome shotgun (WGS) entry which is preliminary data.</text>
</comment>
<evidence type="ECO:0000313" key="4">
    <source>
        <dbReference type="Proteomes" id="UP000676336"/>
    </source>
</evidence>
<protein>
    <submittedName>
        <fullName evidence="1">Uncharacterized protein</fullName>
    </submittedName>
</protein>
<dbReference type="Proteomes" id="UP000676336">
    <property type="component" value="Unassembled WGS sequence"/>
</dbReference>
<organism evidence="1 4">
    <name type="scientific">Rotaria magnacalcarata</name>
    <dbReference type="NCBI Taxonomy" id="392030"/>
    <lineage>
        <taxon>Eukaryota</taxon>
        <taxon>Metazoa</taxon>
        <taxon>Spiralia</taxon>
        <taxon>Gnathifera</taxon>
        <taxon>Rotifera</taxon>
        <taxon>Eurotatoria</taxon>
        <taxon>Bdelloidea</taxon>
        <taxon>Philodinida</taxon>
        <taxon>Philodinidae</taxon>
        <taxon>Rotaria</taxon>
    </lineage>
</organism>
<accession>A0A8S2YG04</accession>